<dbReference type="EMBL" id="QKYT01000089">
    <property type="protein sequence ID" value="RIA94114.1"/>
    <property type="molecule type" value="Genomic_DNA"/>
</dbReference>
<organism evidence="2 3">
    <name type="scientific">Glomus cerebriforme</name>
    <dbReference type="NCBI Taxonomy" id="658196"/>
    <lineage>
        <taxon>Eukaryota</taxon>
        <taxon>Fungi</taxon>
        <taxon>Fungi incertae sedis</taxon>
        <taxon>Mucoromycota</taxon>
        <taxon>Glomeromycotina</taxon>
        <taxon>Glomeromycetes</taxon>
        <taxon>Glomerales</taxon>
        <taxon>Glomeraceae</taxon>
        <taxon>Glomus</taxon>
    </lineage>
</organism>
<reference evidence="2 3" key="1">
    <citation type="submission" date="2018-06" db="EMBL/GenBank/DDBJ databases">
        <title>Comparative genomics reveals the genomic features of Rhizophagus irregularis, R. cerebriforme, R. diaphanum and Gigaspora rosea, and their symbiotic lifestyle signature.</title>
        <authorList>
            <person name="Morin E."/>
            <person name="San Clemente H."/>
            <person name="Chen E.C.H."/>
            <person name="De La Providencia I."/>
            <person name="Hainaut M."/>
            <person name="Kuo A."/>
            <person name="Kohler A."/>
            <person name="Murat C."/>
            <person name="Tang N."/>
            <person name="Roy S."/>
            <person name="Loubradou J."/>
            <person name="Henrissat B."/>
            <person name="Grigoriev I.V."/>
            <person name="Corradi N."/>
            <person name="Roux C."/>
            <person name="Martin F.M."/>
        </authorList>
    </citation>
    <scope>NUCLEOTIDE SEQUENCE [LARGE SCALE GENOMIC DNA]</scope>
    <source>
        <strain evidence="2 3">DAOM 227022</strain>
    </source>
</reference>
<evidence type="ECO:0000313" key="2">
    <source>
        <dbReference type="EMBL" id="RIA94114.1"/>
    </source>
</evidence>
<evidence type="ECO:0000256" key="1">
    <source>
        <dbReference type="SAM" id="MobiDB-lite"/>
    </source>
</evidence>
<comment type="caution">
    <text evidence="2">The sequence shown here is derived from an EMBL/GenBank/DDBJ whole genome shotgun (WGS) entry which is preliminary data.</text>
</comment>
<name>A0A397TGW3_9GLOM</name>
<accession>A0A397TGW3</accession>
<evidence type="ECO:0000313" key="3">
    <source>
        <dbReference type="Proteomes" id="UP000265703"/>
    </source>
</evidence>
<protein>
    <submittedName>
        <fullName evidence="2">Uncharacterized protein</fullName>
    </submittedName>
</protein>
<dbReference type="OrthoDB" id="2360134at2759"/>
<keyword evidence="3" id="KW-1185">Reference proteome</keyword>
<proteinExistence type="predicted"/>
<dbReference type="Proteomes" id="UP000265703">
    <property type="component" value="Unassembled WGS sequence"/>
</dbReference>
<gene>
    <name evidence="2" type="ORF">C1645_818490</name>
</gene>
<sequence length="248" mass="29086">MAIAHFLSTIAAHPRFEEKLRYCSSFKISNENLKNTHHTCFRFDEALETFGMKFIKQHVSGNVIDKKNLKDQIKGAQDERERIDLLMSEYLDNHSISYSKRAIESYKESLWELVHDLVYLQEVLGIERRNTQGRRIAGIVRTKLKDYNQKKVREKRTRIMDQPPEPAQSVMAESSSKRPLDLNEPCPPNIIESQFKKRKTTGRHHTTNNKMEILSVLKVHKDKLPDDAIADIREDLSDVWTIKKVREW</sequence>
<feature type="region of interest" description="Disordered" evidence="1">
    <location>
        <begin position="159"/>
        <end position="189"/>
    </location>
</feature>
<dbReference type="AlphaFoldDB" id="A0A397TGW3"/>